<gene>
    <name evidence="1" type="ORF">INT48_000215</name>
</gene>
<name>A0A8H7VX95_9FUNG</name>
<dbReference type="AlphaFoldDB" id="A0A8H7VX95"/>
<comment type="caution">
    <text evidence="1">The sequence shown here is derived from an EMBL/GenBank/DDBJ whole genome shotgun (WGS) entry which is preliminary data.</text>
</comment>
<protein>
    <submittedName>
        <fullName evidence="1">Uncharacterized protein</fullName>
    </submittedName>
</protein>
<accession>A0A8H7VX95</accession>
<sequence length="287" mass="31813">MSFSIDNTSFIRSITESKLDEGVPTSTVTMHTIESIAETTTTIEESGTNVAPTDVEDTYITKSYLNYAPITTTNISASTTAADKLIPYTLNSDITITQEPTVIETSMISYTQPATDPSSSYDPVDNLYVPFIAVLIVVGASLTDYNNGANMSFVVDKPEKTYYTNTFNAAATNTTPLFPPMHRSNQVYNTSSLLSPRQSTVYRQELINYGRESNQTMGRANGYRPSLHDSILIGSVTTRQNSTCSSYHTSLYSNKQDLHKMTLWDDALKDAWSTEDKQLNHDTGKDY</sequence>
<dbReference type="Proteomes" id="UP000613177">
    <property type="component" value="Unassembled WGS sequence"/>
</dbReference>
<proteinExistence type="predicted"/>
<reference evidence="1" key="1">
    <citation type="submission" date="2021-01" db="EMBL/GenBank/DDBJ databases">
        <title>Metabolic potential, ecology and presence of endohyphal bacteria is reflected in genomic diversity of Mucoromycotina.</title>
        <authorList>
            <person name="Muszewska A."/>
            <person name="Okrasinska A."/>
            <person name="Steczkiewicz K."/>
            <person name="Drgas O."/>
            <person name="Orlowska M."/>
            <person name="Perlinska-Lenart U."/>
            <person name="Aleksandrzak-Piekarczyk T."/>
            <person name="Szatraj K."/>
            <person name="Zielenkiewicz U."/>
            <person name="Pilsyk S."/>
            <person name="Malc E."/>
            <person name="Mieczkowski P."/>
            <person name="Kruszewska J.S."/>
            <person name="Biernat P."/>
            <person name="Pawlowska J."/>
        </authorList>
    </citation>
    <scope>NUCLEOTIDE SEQUENCE</scope>
    <source>
        <strain evidence="1">WA0000018081</strain>
    </source>
</reference>
<organism evidence="1 2">
    <name type="scientific">Thamnidium elegans</name>
    <dbReference type="NCBI Taxonomy" id="101142"/>
    <lineage>
        <taxon>Eukaryota</taxon>
        <taxon>Fungi</taxon>
        <taxon>Fungi incertae sedis</taxon>
        <taxon>Mucoromycota</taxon>
        <taxon>Mucoromycotina</taxon>
        <taxon>Mucoromycetes</taxon>
        <taxon>Mucorales</taxon>
        <taxon>Mucorineae</taxon>
        <taxon>Mucoraceae</taxon>
        <taxon>Thamnidium</taxon>
    </lineage>
</organism>
<dbReference type="EMBL" id="JAEPRE010000015">
    <property type="protein sequence ID" value="KAG2236660.1"/>
    <property type="molecule type" value="Genomic_DNA"/>
</dbReference>
<keyword evidence="2" id="KW-1185">Reference proteome</keyword>
<evidence type="ECO:0000313" key="2">
    <source>
        <dbReference type="Proteomes" id="UP000613177"/>
    </source>
</evidence>
<evidence type="ECO:0000313" key="1">
    <source>
        <dbReference type="EMBL" id="KAG2236660.1"/>
    </source>
</evidence>